<gene>
    <name evidence="1" type="primary">b398R</name>
    <name evidence="1" type="ORF">NY2A_b398R</name>
</gene>
<name>A7IWS3_PBCVN</name>
<reference evidence="1 2" key="1">
    <citation type="journal article" date="2007" name="Virology">
        <title>Sequence and annotation of the 369-kb NY-2A and the 345-kb AR158 viruses that infect Chlorella NC64A.</title>
        <authorList>
            <person name="Fitzgerald L.A."/>
            <person name="Graves M.V."/>
            <person name="Li X."/>
            <person name="Feldblyum T."/>
            <person name="Nierman W.C."/>
            <person name="Van Etten J.L."/>
        </authorList>
    </citation>
    <scope>NUCLEOTIDE SEQUENCE [LARGE SCALE GENOMIC DNA]</scope>
    <source>
        <strain evidence="1 2">NY-2A</strain>
    </source>
</reference>
<dbReference type="Proteomes" id="UP000202419">
    <property type="component" value="Segment"/>
</dbReference>
<organism evidence="1 2">
    <name type="scientific">Paramecium bursaria Chlorella virus NY2A</name>
    <name type="common">PBCV-NY2A</name>
    <dbReference type="NCBI Taxonomy" id="46021"/>
    <lineage>
        <taxon>Viruses</taxon>
        <taxon>Varidnaviria</taxon>
        <taxon>Bamfordvirae</taxon>
        <taxon>Nucleocytoviricota</taxon>
        <taxon>Megaviricetes</taxon>
        <taxon>Algavirales</taxon>
        <taxon>Phycodnaviridae</taxon>
        <taxon>Chlorovirus</taxon>
        <taxon>Chlorovirus americanus</taxon>
    </lineage>
</organism>
<organismHost>
    <name type="scientific">Chlorella</name>
    <dbReference type="NCBI Taxonomy" id="3071"/>
</organismHost>
<dbReference type="KEGG" id="vg:5659515"/>
<sequence>MVEPYWIFTSVNPSFFATSCEALIAIEMYGYCSIGSVYDFIDRMRRNVYKYFSNNFLYFQEISVIRIFFPYHFVY</sequence>
<evidence type="ECO:0000313" key="1">
    <source>
        <dbReference type="EMBL" id="ABT14797.1"/>
    </source>
</evidence>
<protein>
    <submittedName>
        <fullName evidence="1">Uncharacterized protein b398R</fullName>
    </submittedName>
</protein>
<dbReference type="GeneID" id="5659515"/>
<keyword evidence="2" id="KW-1185">Reference proteome</keyword>
<accession>A7IWS3</accession>
<dbReference type="RefSeq" id="YP_001497594.1">
    <property type="nucleotide sequence ID" value="NC_009898.1"/>
</dbReference>
<evidence type="ECO:0000313" key="2">
    <source>
        <dbReference type="Proteomes" id="UP000202419"/>
    </source>
</evidence>
<dbReference type="EMBL" id="DQ491002">
    <property type="protein sequence ID" value="ABT14797.1"/>
    <property type="molecule type" value="Genomic_DNA"/>
</dbReference>
<proteinExistence type="predicted"/>